<dbReference type="HOGENOM" id="CLU_738363_0_0_1"/>
<dbReference type="Proteomes" id="UP000015104">
    <property type="component" value="Unassembled WGS sequence"/>
</dbReference>
<protein>
    <submittedName>
        <fullName evidence="1">Uncharacterized protein</fullName>
    </submittedName>
</protein>
<sequence>MDHELTAVFQMESTNAFEPKLSLELMRYKQYIYRSIFKYSILFKFSNKDYKFIFSRSPLRVTHCKSGFAGNENPSNRSINEDLNSCKWLINVGMNSTIENELGIGTTSYDLITQPNETLIELSSYSSGRWSMSEIAANNLTDPPIYHWSYARYCEYNKKVYDFDGDMITLKKDNNSFELFIYRYAKYEVKKPRHVTLINAKNSSISISCDDDRNDIIVSTKTGSNESSVLDKYIFRKHIDSLRLEFDSDFTVVDEPKIVTSTLASVDQQISFDENQKHDAVNPLVGVFLTIVTVVKSYFDLW</sequence>
<name>T1KC90_TETUR</name>
<accession>T1KC90</accession>
<proteinExistence type="predicted"/>
<evidence type="ECO:0000313" key="2">
    <source>
        <dbReference type="Proteomes" id="UP000015104"/>
    </source>
</evidence>
<dbReference type="AlphaFoldDB" id="T1KC90"/>
<organism evidence="1 2">
    <name type="scientific">Tetranychus urticae</name>
    <name type="common">Two-spotted spider mite</name>
    <dbReference type="NCBI Taxonomy" id="32264"/>
    <lineage>
        <taxon>Eukaryota</taxon>
        <taxon>Metazoa</taxon>
        <taxon>Ecdysozoa</taxon>
        <taxon>Arthropoda</taxon>
        <taxon>Chelicerata</taxon>
        <taxon>Arachnida</taxon>
        <taxon>Acari</taxon>
        <taxon>Acariformes</taxon>
        <taxon>Trombidiformes</taxon>
        <taxon>Prostigmata</taxon>
        <taxon>Eleutherengona</taxon>
        <taxon>Raphignathae</taxon>
        <taxon>Tetranychoidea</taxon>
        <taxon>Tetranychidae</taxon>
        <taxon>Tetranychus</taxon>
    </lineage>
</organism>
<keyword evidence="2" id="KW-1185">Reference proteome</keyword>
<reference evidence="1" key="2">
    <citation type="submission" date="2015-06" db="UniProtKB">
        <authorList>
            <consortium name="EnsemblMetazoa"/>
        </authorList>
    </citation>
    <scope>IDENTIFICATION</scope>
</reference>
<dbReference type="EnsemblMetazoa" id="tetur08g06780.1">
    <property type="protein sequence ID" value="tetur08g06780.1"/>
    <property type="gene ID" value="tetur08g06780"/>
</dbReference>
<evidence type="ECO:0000313" key="1">
    <source>
        <dbReference type="EnsemblMetazoa" id="tetur08g06780.1"/>
    </source>
</evidence>
<reference evidence="2" key="1">
    <citation type="submission" date="2011-08" db="EMBL/GenBank/DDBJ databases">
        <authorList>
            <person name="Rombauts S."/>
        </authorList>
    </citation>
    <scope>NUCLEOTIDE SEQUENCE</scope>
    <source>
        <strain evidence="2">London</strain>
    </source>
</reference>
<dbReference type="EMBL" id="CAEY01001958">
    <property type="status" value="NOT_ANNOTATED_CDS"/>
    <property type="molecule type" value="Genomic_DNA"/>
</dbReference>